<evidence type="ECO:0000313" key="4">
    <source>
        <dbReference type="EMBL" id="KAJ7034035.1"/>
    </source>
</evidence>
<evidence type="ECO:0000313" key="5">
    <source>
        <dbReference type="Proteomes" id="UP001218188"/>
    </source>
</evidence>
<dbReference type="GO" id="GO:0005737">
    <property type="term" value="C:cytoplasm"/>
    <property type="evidence" value="ECO:0007669"/>
    <property type="project" value="TreeGrafter"/>
</dbReference>
<protein>
    <submittedName>
        <fullName evidence="4">Caspase domain-containing protein</fullName>
    </submittedName>
</protein>
<organism evidence="4 5">
    <name type="scientific">Mycena alexandri</name>
    <dbReference type="NCBI Taxonomy" id="1745969"/>
    <lineage>
        <taxon>Eukaryota</taxon>
        <taxon>Fungi</taxon>
        <taxon>Dikarya</taxon>
        <taxon>Basidiomycota</taxon>
        <taxon>Agaricomycotina</taxon>
        <taxon>Agaricomycetes</taxon>
        <taxon>Agaricomycetidae</taxon>
        <taxon>Agaricales</taxon>
        <taxon>Marasmiineae</taxon>
        <taxon>Mycenaceae</taxon>
        <taxon>Mycena</taxon>
    </lineage>
</organism>
<gene>
    <name evidence="4" type="ORF">C8F04DRAFT_1102873</name>
</gene>
<feature type="region of interest" description="Disordered" evidence="2">
    <location>
        <begin position="451"/>
        <end position="474"/>
    </location>
</feature>
<dbReference type="GO" id="GO:0006508">
    <property type="term" value="P:proteolysis"/>
    <property type="evidence" value="ECO:0007669"/>
    <property type="project" value="InterPro"/>
</dbReference>
<keyword evidence="5" id="KW-1185">Reference proteome</keyword>
<dbReference type="InterPro" id="IPR011600">
    <property type="entry name" value="Pept_C14_caspase"/>
</dbReference>
<sequence length="514" mass="57139">MPVVVGQGLSALELVAVAVPPDTQSQPSSPSVSSPVVQKKALLIGICGLKTLDPDYAELKGSHNDVYSVRDLLIELQVRYGYQVEDITILMDREGYVEPTRDNILNAIKTLVKGAKAGDHFCFHYCGHSTQVLNRSHTEEDGMDECIIPYDGKTKIILDNELNEFLVKPLPAGVYLVAVLDTCHSGTLLDMKHGNCNQVYVPWISRSGEPRLVRRNGKVFSPSRRATLRTSSRLLAQPAEINMNLVCRSPPRTADSGPDAGDRVPTRTYTYRSRAVSLAPGEKENDAGVLAATVPLADTDPSLPGKFWVLTEEDDDKRRCDSPISIFACNGFCRDAKPRVAEWDEANVVKADVVSLASCADSETTYEDKDGKSMTAALVEILRRDPSQSLKDVLISISHAMYTKALLRHTNAKTYKTECKKFVERAKHELSLLSFRPSLSLRRSSSLMPLESDATPTIAPSPTNPFPRNRKSSRRWLEQKVTEFSRSWGYDMDNLQNPQLASARPLDMNRQWKM</sequence>
<dbReference type="GO" id="GO:0004197">
    <property type="term" value="F:cysteine-type endopeptidase activity"/>
    <property type="evidence" value="ECO:0007669"/>
    <property type="project" value="InterPro"/>
</dbReference>
<comment type="caution">
    <text evidence="4">The sequence shown here is derived from an EMBL/GenBank/DDBJ whole genome shotgun (WGS) entry which is preliminary data.</text>
</comment>
<dbReference type="Gene3D" id="3.40.50.12660">
    <property type="match status" value="2"/>
</dbReference>
<evidence type="ECO:0000256" key="1">
    <source>
        <dbReference type="ARBA" id="ARBA00009005"/>
    </source>
</evidence>
<dbReference type="Proteomes" id="UP001218188">
    <property type="component" value="Unassembled WGS sequence"/>
</dbReference>
<accession>A0AAD6SUI9</accession>
<name>A0AAD6SUI9_9AGAR</name>
<dbReference type="Pfam" id="PF00656">
    <property type="entry name" value="Peptidase_C14"/>
    <property type="match status" value="1"/>
</dbReference>
<evidence type="ECO:0000256" key="2">
    <source>
        <dbReference type="SAM" id="MobiDB-lite"/>
    </source>
</evidence>
<reference evidence="4" key="1">
    <citation type="submission" date="2023-03" db="EMBL/GenBank/DDBJ databases">
        <title>Massive genome expansion in bonnet fungi (Mycena s.s.) driven by repeated elements and novel gene families across ecological guilds.</title>
        <authorList>
            <consortium name="Lawrence Berkeley National Laboratory"/>
            <person name="Harder C.B."/>
            <person name="Miyauchi S."/>
            <person name="Viragh M."/>
            <person name="Kuo A."/>
            <person name="Thoen E."/>
            <person name="Andreopoulos B."/>
            <person name="Lu D."/>
            <person name="Skrede I."/>
            <person name="Drula E."/>
            <person name="Henrissat B."/>
            <person name="Morin E."/>
            <person name="Kohler A."/>
            <person name="Barry K."/>
            <person name="LaButti K."/>
            <person name="Morin E."/>
            <person name="Salamov A."/>
            <person name="Lipzen A."/>
            <person name="Mereny Z."/>
            <person name="Hegedus B."/>
            <person name="Baldrian P."/>
            <person name="Stursova M."/>
            <person name="Weitz H."/>
            <person name="Taylor A."/>
            <person name="Grigoriev I.V."/>
            <person name="Nagy L.G."/>
            <person name="Martin F."/>
            <person name="Kauserud H."/>
        </authorList>
    </citation>
    <scope>NUCLEOTIDE SEQUENCE</scope>
    <source>
        <strain evidence="4">CBHHK200</strain>
    </source>
</reference>
<dbReference type="PANTHER" id="PTHR48104">
    <property type="entry name" value="METACASPASE-4"/>
    <property type="match status" value="1"/>
</dbReference>
<evidence type="ECO:0000259" key="3">
    <source>
        <dbReference type="Pfam" id="PF00656"/>
    </source>
</evidence>
<dbReference type="InterPro" id="IPR050452">
    <property type="entry name" value="Metacaspase"/>
</dbReference>
<dbReference type="EMBL" id="JARJCM010000060">
    <property type="protein sequence ID" value="KAJ7034035.1"/>
    <property type="molecule type" value="Genomic_DNA"/>
</dbReference>
<comment type="similarity">
    <text evidence="1">Belongs to the peptidase C14B family.</text>
</comment>
<proteinExistence type="inferred from homology"/>
<dbReference type="PANTHER" id="PTHR48104:SF30">
    <property type="entry name" value="METACASPASE-1"/>
    <property type="match status" value="1"/>
</dbReference>
<dbReference type="AlphaFoldDB" id="A0AAD6SUI9"/>
<feature type="domain" description="Peptidase C14 caspase" evidence="3">
    <location>
        <begin position="39"/>
        <end position="404"/>
    </location>
</feature>